<evidence type="ECO:0000259" key="9">
    <source>
        <dbReference type="Pfam" id="PF13579"/>
    </source>
</evidence>
<feature type="binding site" evidence="7">
    <location>
        <position position="114"/>
    </location>
    <ligand>
        <name>1D-myo-inositol 3-phosphate</name>
        <dbReference type="ChEBI" id="CHEBI:58401"/>
    </ligand>
</feature>
<feature type="binding site" evidence="7">
    <location>
        <position position="308"/>
    </location>
    <ligand>
        <name>Mg(2+)</name>
        <dbReference type="ChEBI" id="CHEBI:18420"/>
    </ligand>
</feature>
<reference evidence="10 11" key="1">
    <citation type="journal article" date="2019" name="Int. J. Syst. Evol. Microbiol.">
        <title>The Global Catalogue of Microorganisms (GCM) 10K type strain sequencing project: providing services to taxonomists for standard genome sequencing and annotation.</title>
        <authorList>
            <consortium name="The Broad Institute Genomics Platform"/>
            <consortium name="The Broad Institute Genome Sequencing Center for Infectious Disease"/>
            <person name="Wu L."/>
            <person name="Ma J."/>
        </authorList>
    </citation>
    <scope>NUCLEOTIDE SEQUENCE [LARGE SCALE GENOMIC DNA]</scope>
    <source>
        <strain evidence="10 11">JCM 16014</strain>
    </source>
</reference>
<proteinExistence type="inferred from homology"/>
<name>A0ABN2TMJ5_9ACTN</name>
<dbReference type="PANTHER" id="PTHR45947:SF3">
    <property type="entry name" value="SULFOQUINOVOSYL TRANSFERASE SQD2"/>
    <property type="match status" value="1"/>
</dbReference>
<feature type="binding site" evidence="7">
    <location>
        <position position="31"/>
    </location>
    <ligand>
        <name>UDP-N-acetyl-alpha-D-glucosamine</name>
        <dbReference type="ChEBI" id="CHEBI:57705"/>
    </ligand>
</feature>
<dbReference type="InterPro" id="IPR017814">
    <property type="entry name" value="Mycothiol_biosynthesis_MshA"/>
</dbReference>
<dbReference type="Pfam" id="PF13579">
    <property type="entry name" value="Glyco_trans_4_4"/>
    <property type="match status" value="1"/>
</dbReference>
<feature type="binding site" evidence="7">
    <location>
        <position position="232"/>
    </location>
    <ligand>
        <name>UDP-N-acetyl-alpha-D-glucosamine</name>
        <dbReference type="ChEBI" id="CHEBI:57705"/>
    </ligand>
</feature>
<feature type="binding site" evidence="7">
    <location>
        <position position="158"/>
    </location>
    <ligand>
        <name>1D-myo-inositol 3-phosphate</name>
        <dbReference type="ChEBI" id="CHEBI:58401"/>
    </ligand>
</feature>
<dbReference type="InterPro" id="IPR050194">
    <property type="entry name" value="Glycosyltransferase_grp1"/>
</dbReference>
<feature type="binding site" evidence="7">
    <location>
        <begin position="23"/>
        <end position="24"/>
    </location>
    <ligand>
        <name>UDP-N-acetyl-alpha-D-glucosamine</name>
        <dbReference type="ChEBI" id="CHEBI:57705"/>
    </ligand>
</feature>
<evidence type="ECO:0000256" key="4">
    <source>
        <dbReference type="ARBA" id="ARBA00022723"/>
    </source>
</evidence>
<feature type="binding site" evidence="7">
    <location>
        <begin position="28"/>
        <end position="33"/>
    </location>
    <ligand>
        <name>1D-myo-inositol 3-phosphate</name>
        <dbReference type="ChEBI" id="CHEBI:58401"/>
    </ligand>
</feature>
<feature type="binding site" evidence="7">
    <location>
        <position position="237"/>
    </location>
    <ligand>
        <name>UDP-N-acetyl-alpha-D-glucosamine</name>
        <dbReference type="ChEBI" id="CHEBI:57705"/>
    </ligand>
</feature>
<dbReference type="HAMAP" id="MF_01695">
    <property type="entry name" value="MshA"/>
    <property type="match status" value="1"/>
</dbReference>
<dbReference type="EC" id="2.4.1.250" evidence="7"/>
<sequence length="417" mass="43422">MTAEAPTPHRIATISVLTSPLAQPGGGDAGGLNVYVVETARRFAAVGVQVDIFTRAAAPRLPPVVELCDGVLVRHVPAGPAREIDKGALPRVLGEFADGMLRTRGEYDVVHAHHWLSGRVGALVARARGVPLVQSMHSLGLVKNAVLPGGEGSAPMLQIAGENAVIAAADRLVANTAQESDQLIALYGAAPERVHTVHPGVDLTLFRPGSRSQARARLGIPEDAVVLLFAGRVQRLKGPDILMRAAAEVLRADPDLGHRLVVAFVGGPSGDGQADPDQLTKLATDLGLGAHVRVEPPCPHPELADWYRAATLVVVPSRAETFGLVAVEAQACGTPVVAAAVGGLQTAVRGGVSGVLVEGHDPVRYAEVIRELMHNPARLATLRKGALSHAAGFGWGEAVDRLIAVYRAAIAGVRGQP</sequence>
<dbReference type="InterPro" id="IPR028098">
    <property type="entry name" value="Glyco_trans_4-like_N"/>
</dbReference>
<feature type="binding site" evidence="7">
    <location>
        <position position="334"/>
    </location>
    <ligand>
        <name>Mg(2+)</name>
        <dbReference type="ChEBI" id="CHEBI:18420"/>
    </ligand>
</feature>
<feature type="binding site" evidence="7">
    <location>
        <position position="328"/>
    </location>
    <ligand>
        <name>UDP-N-acetyl-alpha-D-glucosamine</name>
        <dbReference type="ChEBI" id="CHEBI:57705"/>
    </ligand>
</feature>
<organism evidence="10 11">
    <name type="scientific">Catenulispora yoronensis</name>
    <dbReference type="NCBI Taxonomy" id="450799"/>
    <lineage>
        <taxon>Bacteria</taxon>
        <taxon>Bacillati</taxon>
        <taxon>Actinomycetota</taxon>
        <taxon>Actinomycetes</taxon>
        <taxon>Catenulisporales</taxon>
        <taxon>Catenulisporaceae</taxon>
        <taxon>Catenulispora</taxon>
    </lineage>
</organism>
<evidence type="ECO:0000259" key="8">
    <source>
        <dbReference type="Pfam" id="PF00534"/>
    </source>
</evidence>
<comment type="catalytic activity">
    <reaction evidence="6 7">
        <text>1D-myo-inositol 3-phosphate + UDP-N-acetyl-alpha-D-glucosamine = 1D-myo-inositol 2-acetamido-2-deoxy-alpha-D-glucopyranoside 3-phosphate + UDP + H(+)</text>
        <dbReference type="Rhea" id="RHEA:26188"/>
        <dbReference type="ChEBI" id="CHEBI:15378"/>
        <dbReference type="ChEBI" id="CHEBI:57705"/>
        <dbReference type="ChEBI" id="CHEBI:58223"/>
        <dbReference type="ChEBI" id="CHEBI:58401"/>
        <dbReference type="ChEBI" id="CHEBI:58892"/>
        <dbReference type="EC" id="2.4.1.250"/>
    </reaction>
</comment>
<dbReference type="Proteomes" id="UP001500751">
    <property type="component" value="Unassembled WGS sequence"/>
</dbReference>
<comment type="caution">
    <text evidence="7">Lacks conserved residue(s) required for the propagation of feature annotation.</text>
</comment>
<comment type="similarity">
    <text evidence="1 7">Belongs to the glycosyltransferase group 1 family. MshA subfamily.</text>
</comment>
<feature type="binding site" evidence="7">
    <location>
        <position position="320"/>
    </location>
    <ligand>
        <name>UDP-N-acetyl-alpha-D-glucosamine</name>
        <dbReference type="ChEBI" id="CHEBI:57705"/>
    </ligand>
</feature>
<feature type="binding site" evidence="7">
    <location>
        <position position="138"/>
    </location>
    <ligand>
        <name>1D-myo-inositol 3-phosphate</name>
        <dbReference type="ChEBI" id="CHEBI:58401"/>
    </ligand>
</feature>
<evidence type="ECO:0000313" key="11">
    <source>
        <dbReference type="Proteomes" id="UP001500751"/>
    </source>
</evidence>
<dbReference type="Pfam" id="PF00534">
    <property type="entry name" value="Glycos_transf_1"/>
    <property type="match status" value="1"/>
</dbReference>
<evidence type="ECO:0000313" key="10">
    <source>
        <dbReference type="EMBL" id="GAA2014474.1"/>
    </source>
</evidence>
<comment type="caution">
    <text evidence="10">The sequence shown here is derived from an EMBL/GenBank/DDBJ whole genome shotgun (WGS) entry which is preliminary data.</text>
</comment>
<evidence type="ECO:0000256" key="7">
    <source>
        <dbReference type="HAMAP-Rule" id="MF_01695"/>
    </source>
</evidence>
<dbReference type="EMBL" id="BAAAQN010000003">
    <property type="protein sequence ID" value="GAA2014474.1"/>
    <property type="molecule type" value="Genomic_DNA"/>
</dbReference>
<gene>
    <name evidence="10" type="primary">mshA_2</name>
    <name evidence="7" type="synonym">mshA</name>
    <name evidence="10" type="ORF">GCM10009839_06760</name>
</gene>
<protein>
    <recommendedName>
        <fullName evidence="7">D-inositol-3-phosphate glycosyltransferase</fullName>
        <ecNumber evidence="7">2.4.1.250</ecNumber>
    </recommendedName>
    <alternativeName>
        <fullName evidence="7">N-acetylglucosamine-inositol-phosphate N-acetylglucosaminyltransferase</fullName>
        <shortName evidence="7">GlcNAc-Ins-P N-acetylglucosaminyltransferase</shortName>
    </alternativeName>
</protein>
<evidence type="ECO:0000256" key="5">
    <source>
        <dbReference type="ARBA" id="ARBA00022842"/>
    </source>
</evidence>
<keyword evidence="4 7" id="KW-0479">Metal-binding</keyword>
<evidence type="ECO:0000256" key="3">
    <source>
        <dbReference type="ARBA" id="ARBA00022679"/>
    </source>
</evidence>
<dbReference type="NCBIfam" id="TIGR03449">
    <property type="entry name" value="mycothiol_MshA"/>
    <property type="match status" value="1"/>
</dbReference>
<accession>A0ABN2TMJ5</accession>
<keyword evidence="11" id="KW-1185">Reference proteome</keyword>
<dbReference type="Gene3D" id="3.40.50.2000">
    <property type="entry name" value="Glycogen Phosphorylase B"/>
    <property type="match status" value="2"/>
</dbReference>
<keyword evidence="5 7" id="KW-0460">Magnesium</keyword>
<comment type="subunit">
    <text evidence="7">Homodimer.</text>
</comment>
<feature type="binding site" evidence="7">
    <location>
        <position position="310"/>
    </location>
    <ligand>
        <name>Mg(2+)</name>
        <dbReference type="ChEBI" id="CHEBI:18420"/>
    </ligand>
</feature>
<feature type="domain" description="Glycosyltransferase subfamily 4-like N-terminal" evidence="9">
    <location>
        <begin position="30"/>
        <end position="200"/>
    </location>
</feature>
<dbReference type="RefSeq" id="WP_344663980.1">
    <property type="nucleotide sequence ID" value="NZ_BAAAQN010000003.1"/>
</dbReference>
<feature type="domain" description="Glycosyl transferase family 1" evidence="8">
    <location>
        <begin position="212"/>
        <end position="385"/>
    </location>
</feature>
<dbReference type="PANTHER" id="PTHR45947">
    <property type="entry name" value="SULFOQUINOVOSYL TRANSFERASE SQD2"/>
    <property type="match status" value="1"/>
</dbReference>
<keyword evidence="2 7" id="KW-0328">Glycosyltransferase</keyword>
<evidence type="ECO:0000256" key="2">
    <source>
        <dbReference type="ARBA" id="ARBA00022676"/>
    </source>
</evidence>
<keyword evidence="3 7" id="KW-0808">Transferase</keyword>
<feature type="binding site" evidence="7">
    <location>
        <position position="307"/>
    </location>
    <ligand>
        <name>Mg(2+)</name>
        <dbReference type="ChEBI" id="CHEBI:18420"/>
    </ligand>
</feature>
<dbReference type="InterPro" id="IPR001296">
    <property type="entry name" value="Glyco_trans_1"/>
</dbReference>
<evidence type="ECO:0000256" key="1">
    <source>
        <dbReference type="ARBA" id="ARBA00008449"/>
    </source>
</evidence>
<evidence type="ECO:0000256" key="6">
    <source>
        <dbReference type="ARBA" id="ARBA00048131"/>
    </source>
</evidence>
<dbReference type="CDD" id="cd03800">
    <property type="entry name" value="GT4_sucrose_synthase"/>
    <property type="match status" value="1"/>
</dbReference>
<dbReference type="SUPFAM" id="SSF53756">
    <property type="entry name" value="UDP-Glycosyltransferase/glycogen phosphorylase"/>
    <property type="match status" value="1"/>
</dbReference>
<comment type="function">
    <text evidence="7">Catalyzes the transfer of a N-acetyl-glucosamine moiety to 1D-myo-inositol 3-phosphate to produce 1D-myo-inositol 2-acetamido-2-deoxy-glucopyranoside 3-phosphate in the mycothiol biosynthesis pathway.</text>
</comment>
<feature type="binding site" evidence="7">
    <location>
        <position position="86"/>
    </location>
    <ligand>
        <name>1D-myo-inositol 3-phosphate</name>
        <dbReference type="ChEBI" id="CHEBI:58401"/>
    </ligand>
</feature>